<reference evidence="6 7" key="1">
    <citation type="submission" date="2017-09" db="EMBL/GenBank/DDBJ databases">
        <title>Mesorhizobum sanjuanii sp. nov. isolated from nodules of Lotus tenuis in saline-alkaline lowlands of Flooding Pampa.</title>
        <authorList>
            <person name="Sannazzaro A.I."/>
            <person name="Torres Tejerizo G.A."/>
            <person name="Fontana F."/>
            <person name="Cumpa Velazquez L.M."/>
            <person name="Hansen L."/>
            <person name="Pistorio M."/>
            <person name="Estrella M.J."/>
        </authorList>
    </citation>
    <scope>NUCLEOTIDE SEQUENCE [LARGE SCALE GENOMIC DNA]</scope>
    <source>
        <strain evidence="6 7">BSA136</strain>
    </source>
</reference>
<accession>A0A2A6FES9</accession>
<dbReference type="GO" id="GO:0051287">
    <property type="term" value="F:NAD binding"/>
    <property type="evidence" value="ECO:0007669"/>
    <property type="project" value="InterPro"/>
</dbReference>
<dbReference type="InterPro" id="IPR008927">
    <property type="entry name" value="6-PGluconate_DH-like_C_sf"/>
</dbReference>
<dbReference type="EMBL" id="NWQG01000091">
    <property type="protein sequence ID" value="PDQ20186.1"/>
    <property type="molecule type" value="Genomic_DNA"/>
</dbReference>
<dbReference type="Pfam" id="PF14833">
    <property type="entry name" value="NAD_binding_11"/>
    <property type="match status" value="1"/>
</dbReference>
<dbReference type="SUPFAM" id="SSF48179">
    <property type="entry name" value="6-phosphogluconate dehydrogenase C-terminal domain-like"/>
    <property type="match status" value="1"/>
</dbReference>
<evidence type="ECO:0000256" key="3">
    <source>
        <dbReference type="PIRSR" id="PIRSR000103-1"/>
    </source>
</evidence>
<dbReference type="SUPFAM" id="SSF51735">
    <property type="entry name" value="NAD(P)-binding Rossmann-fold domains"/>
    <property type="match status" value="1"/>
</dbReference>
<dbReference type="PANTHER" id="PTHR43580">
    <property type="entry name" value="OXIDOREDUCTASE GLYR1-RELATED"/>
    <property type="match status" value="1"/>
</dbReference>
<keyword evidence="2" id="KW-0520">NAD</keyword>
<dbReference type="InterPro" id="IPR051265">
    <property type="entry name" value="HIBADH-related_NP60_sf"/>
</dbReference>
<dbReference type="RefSeq" id="WP_097574638.1">
    <property type="nucleotide sequence ID" value="NZ_NWQG01000091.1"/>
</dbReference>
<evidence type="ECO:0000259" key="5">
    <source>
        <dbReference type="Pfam" id="PF14833"/>
    </source>
</evidence>
<proteinExistence type="predicted"/>
<dbReference type="PIRSF" id="PIRSF000103">
    <property type="entry name" value="HIBADH"/>
    <property type="match status" value="1"/>
</dbReference>
<dbReference type="Gene3D" id="1.10.1040.10">
    <property type="entry name" value="N-(1-d-carboxylethyl)-l-norvaline Dehydrogenase, domain 2"/>
    <property type="match status" value="1"/>
</dbReference>
<dbReference type="GO" id="GO:0016491">
    <property type="term" value="F:oxidoreductase activity"/>
    <property type="evidence" value="ECO:0007669"/>
    <property type="project" value="UniProtKB-KW"/>
</dbReference>
<dbReference type="PANTHER" id="PTHR43580:SF2">
    <property type="entry name" value="CYTOKINE-LIKE NUCLEAR FACTOR N-PAC"/>
    <property type="match status" value="1"/>
</dbReference>
<name>A0A2A6FES9_9HYPH</name>
<dbReference type="InterPro" id="IPR029154">
    <property type="entry name" value="HIBADH-like_NADP-bd"/>
</dbReference>
<keyword evidence="7" id="KW-1185">Reference proteome</keyword>
<dbReference type="Gene3D" id="3.40.50.720">
    <property type="entry name" value="NAD(P)-binding Rossmann-like Domain"/>
    <property type="match status" value="1"/>
</dbReference>
<dbReference type="InterPro" id="IPR013328">
    <property type="entry name" value="6PGD_dom2"/>
</dbReference>
<evidence type="ECO:0000256" key="1">
    <source>
        <dbReference type="ARBA" id="ARBA00023002"/>
    </source>
</evidence>
<dbReference type="Proteomes" id="UP000219182">
    <property type="component" value="Unassembled WGS sequence"/>
</dbReference>
<sequence length="298" mass="31940">MRIGWIGLGKMGLPMSRRLHEAGHTITAYARNDAGRERATDNGYQHVSAMSALAENADIVFTAISDDAALLEIAVGDDALAAQLRAGQSWIDTSTVSPSASSLVAKQLEARNVSYLRAPISGSTALAAAGTLTTMVSGPRADFERLQPLLEAYTRKQFYLGDGEQSRYMKLAVNAMVGATAALLAESLAFSGKGGIELETAMEVICDSAVTSPLIEYKRAMIVEGKYEPAFAVSQMMKDLDILLDVGRGNHAPQPLAAQIRQQFESAYLHGHGERDLFVLVKEMAELAGVGREPPKLV</sequence>
<dbReference type="InterPro" id="IPR006115">
    <property type="entry name" value="6PGDH_NADP-bd"/>
</dbReference>
<evidence type="ECO:0000259" key="4">
    <source>
        <dbReference type="Pfam" id="PF03446"/>
    </source>
</evidence>
<organism evidence="6 7">
    <name type="scientific">Mesorhizobium sanjuanii</name>
    <dbReference type="NCBI Taxonomy" id="2037900"/>
    <lineage>
        <taxon>Bacteria</taxon>
        <taxon>Pseudomonadati</taxon>
        <taxon>Pseudomonadota</taxon>
        <taxon>Alphaproteobacteria</taxon>
        <taxon>Hyphomicrobiales</taxon>
        <taxon>Phyllobacteriaceae</taxon>
        <taxon>Mesorhizobium</taxon>
    </lineage>
</organism>
<dbReference type="InterPro" id="IPR036291">
    <property type="entry name" value="NAD(P)-bd_dom_sf"/>
</dbReference>
<feature type="domain" description="3-hydroxyisobutyrate dehydrogenase-like NAD-binding" evidence="5">
    <location>
        <begin position="168"/>
        <end position="281"/>
    </location>
</feature>
<feature type="domain" description="6-phosphogluconate dehydrogenase NADP-binding" evidence="4">
    <location>
        <begin position="2"/>
        <end position="161"/>
    </location>
</feature>
<feature type="active site" evidence="3">
    <location>
        <position position="170"/>
    </location>
</feature>
<evidence type="ECO:0000313" key="6">
    <source>
        <dbReference type="EMBL" id="PDQ20186.1"/>
    </source>
</evidence>
<dbReference type="InterPro" id="IPR015815">
    <property type="entry name" value="HIBADH-related"/>
</dbReference>
<evidence type="ECO:0000313" key="7">
    <source>
        <dbReference type="Proteomes" id="UP000219182"/>
    </source>
</evidence>
<keyword evidence="1" id="KW-0560">Oxidoreductase</keyword>
<gene>
    <name evidence="6" type="ORF">CN311_15360</name>
</gene>
<dbReference type="Pfam" id="PF03446">
    <property type="entry name" value="NAD_binding_2"/>
    <property type="match status" value="1"/>
</dbReference>
<protein>
    <submittedName>
        <fullName evidence="6">Dehydrogenase</fullName>
    </submittedName>
</protein>
<dbReference type="GO" id="GO:0050661">
    <property type="term" value="F:NADP binding"/>
    <property type="evidence" value="ECO:0007669"/>
    <property type="project" value="InterPro"/>
</dbReference>
<comment type="caution">
    <text evidence="6">The sequence shown here is derived from an EMBL/GenBank/DDBJ whole genome shotgun (WGS) entry which is preliminary data.</text>
</comment>
<dbReference type="AlphaFoldDB" id="A0A2A6FES9"/>
<evidence type="ECO:0000256" key="2">
    <source>
        <dbReference type="ARBA" id="ARBA00023027"/>
    </source>
</evidence>